<evidence type="ECO:0000313" key="1">
    <source>
        <dbReference type="EMBL" id="VTO96930.1"/>
    </source>
</evidence>
<proteinExistence type="predicted"/>
<name>A0A653EJ99_9MYCO</name>
<sequence>MTATQSTAEIAVPRRGCPPAHATPELGPTTHVATGESYRQVKTMWREARLLGTYWPGLANGLTCRGSGAAKSTLVGTHRRKYVQLTDFDPFDVIHWYPRTPQARIEAQAVPREPPVWTTNANLRGLTRLRVAVTPRATL</sequence>
<gene>
    <name evidence="1" type="ORF">BIN_B_01805</name>
</gene>
<reference evidence="1" key="1">
    <citation type="submission" date="2019-05" db="EMBL/GenBank/DDBJ databases">
        <authorList>
            <person name="Naeem R."/>
            <person name="Antony C."/>
            <person name="Guan Q."/>
        </authorList>
    </citation>
    <scope>NUCLEOTIDE SEQUENCE</scope>
    <source>
        <strain evidence="1">2</strain>
    </source>
</reference>
<organism evidence="1">
    <name type="scientific">Mycobacterium riyadhense</name>
    <dbReference type="NCBI Taxonomy" id="486698"/>
    <lineage>
        <taxon>Bacteria</taxon>
        <taxon>Bacillati</taxon>
        <taxon>Actinomycetota</taxon>
        <taxon>Actinomycetes</taxon>
        <taxon>Mycobacteriales</taxon>
        <taxon>Mycobacteriaceae</taxon>
        <taxon>Mycobacterium</taxon>
    </lineage>
</organism>
<dbReference type="AlphaFoldDB" id="A0A653EJ99"/>
<protein>
    <submittedName>
        <fullName evidence="1">Uncharacterized protein</fullName>
    </submittedName>
</protein>
<dbReference type="EMBL" id="LR589076">
    <property type="protein sequence ID" value="VTO96930.1"/>
    <property type="molecule type" value="Genomic_DNA"/>
</dbReference>
<accession>A0A653EJ99</accession>